<evidence type="ECO:0000313" key="3">
    <source>
        <dbReference type="Proteomes" id="UP001434883"/>
    </source>
</evidence>
<evidence type="ECO:0000256" key="1">
    <source>
        <dbReference type="SAM" id="MobiDB-lite"/>
    </source>
</evidence>
<name>A0ABV0QP58_9TELE</name>
<proteinExistence type="predicted"/>
<protein>
    <submittedName>
        <fullName evidence="2">Uncharacterized protein</fullName>
    </submittedName>
</protein>
<evidence type="ECO:0000313" key="2">
    <source>
        <dbReference type="EMBL" id="MEQ2197612.1"/>
    </source>
</evidence>
<keyword evidence="3" id="KW-1185">Reference proteome</keyword>
<feature type="compositionally biased region" description="Polar residues" evidence="1">
    <location>
        <begin position="137"/>
        <end position="150"/>
    </location>
</feature>
<gene>
    <name evidence="2" type="ORF">XENOCAPTIV_000930</name>
</gene>
<feature type="compositionally biased region" description="Basic and acidic residues" evidence="1">
    <location>
        <begin position="124"/>
        <end position="134"/>
    </location>
</feature>
<sequence>MSVSLLRPLCFVLFYGIKRDRNPNLVQILPSEERLVFLFAEVDGESLGFRSLLPLNAGAVTRQGIVPNLMVVGVLTRQNATPARAAQRRDAPTHHAPQLHVLVVHQYKNDVALFHALRTPDAAGEQRRQQREGRGASSPQVSRRPAASTSPHAFRIWIRHGSLRGAAPGLQLSHTLTPAPPFSSRPVWIPAPGERTSSMRRLESDSQALNFEEVESRVSCHMTETEWEETENTMHAICRPTSHLRLR</sequence>
<organism evidence="2 3">
    <name type="scientific">Xenoophorus captivus</name>
    <dbReference type="NCBI Taxonomy" id="1517983"/>
    <lineage>
        <taxon>Eukaryota</taxon>
        <taxon>Metazoa</taxon>
        <taxon>Chordata</taxon>
        <taxon>Craniata</taxon>
        <taxon>Vertebrata</taxon>
        <taxon>Euteleostomi</taxon>
        <taxon>Actinopterygii</taxon>
        <taxon>Neopterygii</taxon>
        <taxon>Teleostei</taxon>
        <taxon>Neoteleostei</taxon>
        <taxon>Acanthomorphata</taxon>
        <taxon>Ovalentaria</taxon>
        <taxon>Atherinomorphae</taxon>
        <taxon>Cyprinodontiformes</taxon>
        <taxon>Goodeidae</taxon>
        <taxon>Xenoophorus</taxon>
    </lineage>
</organism>
<accession>A0ABV0QP58</accession>
<dbReference type="EMBL" id="JAHRIN010017891">
    <property type="protein sequence ID" value="MEQ2197612.1"/>
    <property type="molecule type" value="Genomic_DNA"/>
</dbReference>
<comment type="caution">
    <text evidence="2">The sequence shown here is derived from an EMBL/GenBank/DDBJ whole genome shotgun (WGS) entry which is preliminary data.</text>
</comment>
<dbReference type="Proteomes" id="UP001434883">
    <property type="component" value="Unassembled WGS sequence"/>
</dbReference>
<feature type="region of interest" description="Disordered" evidence="1">
    <location>
        <begin position="121"/>
        <end position="150"/>
    </location>
</feature>
<reference evidence="2 3" key="1">
    <citation type="submission" date="2021-06" db="EMBL/GenBank/DDBJ databases">
        <authorList>
            <person name="Palmer J.M."/>
        </authorList>
    </citation>
    <scope>NUCLEOTIDE SEQUENCE [LARGE SCALE GENOMIC DNA]</scope>
    <source>
        <strain evidence="2 3">XC_2019</strain>
        <tissue evidence="2">Muscle</tissue>
    </source>
</reference>